<proteinExistence type="predicted"/>
<reference evidence="1 2" key="1">
    <citation type="journal article" date="2015" name="Genome Biol. Evol.">
        <title>Phylogenomic analyses indicate that early fungi evolved digesting cell walls of algal ancestors of land plants.</title>
        <authorList>
            <person name="Chang Y."/>
            <person name="Wang S."/>
            <person name="Sekimoto S."/>
            <person name="Aerts A.L."/>
            <person name="Choi C."/>
            <person name="Clum A."/>
            <person name="LaButti K.M."/>
            <person name="Lindquist E.A."/>
            <person name="Yee Ngan C."/>
            <person name="Ohm R.A."/>
            <person name="Salamov A.A."/>
            <person name="Grigoriev I.V."/>
            <person name="Spatafora J.W."/>
            <person name="Berbee M.L."/>
        </authorList>
    </citation>
    <scope>NUCLEOTIDE SEQUENCE [LARGE SCALE GENOMIC DNA]</scope>
    <source>
        <strain evidence="1 2">JEL478</strain>
    </source>
</reference>
<evidence type="ECO:0000313" key="1">
    <source>
        <dbReference type="EMBL" id="KXS20942.1"/>
    </source>
</evidence>
<sequence length="108" mass="11915">MFADFLATNGTQIMPRASSADDLLVSVPAIMPKELKMSTSETVEVVRVVRWCDAGEKSLMSARCWNEARMLLLDASSFDFNSSLRSLKQLATGRSRKTPIAVIGARMM</sequence>
<keyword evidence="2" id="KW-1185">Reference proteome</keyword>
<name>A0A139AW26_GONPJ</name>
<evidence type="ECO:0000313" key="2">
    <source>
        <dbReference type="Proteomes" id="UP000070544"/>
    </source>
</evidence>
<dbReference type="EMBL" id="KQ965734">
    <property type="protein sequence ID" value="KXS20942.1"/>
    <property type="molecule type" value="Genomic_DNA"/>
</dbReference>
<dbReference type="AlphaFoldDB" id="A0A139AW26"/>
<organism evidence="1 2">
    <name type="scientific">Gonapodya prolifera (strain JEL478)</name>
    <name type="common">Monoblepharis prolifera</name>
    <dbReference type="NCBI Taxonomy" id="1344416"/>
    <lineage>
        <taxon>Eukaryota</taxon>
        <taxon>Fungi</taxon>
        <taxon>Fungi incertae sedis</taxon>
        <taxon>Chytridiomycota</taxon>
        <taxon>Chytridiomycota incertae sedis</taxon>
        <taxon>Monoblepharidomycetes</taxon>
        <taxon>Monoblepharidales</taxon>
        <taxon>Gonapodyaceae</taxon>
        <taxon>Gonapodya</taxon>
    </lineage>
</organism>
<dbReference type="Proteomes" id="UP000070544">
    <property type="component" value="Unassembled WGS sequence"/>
</dbReference>
<gene>
    <name evidence="1" type="ORF">M427DRAFT_349162</name>
</gene>
<protein>
    <submittedName>
        <fullName evidence="1">Uncharacterized protein</fullName>
    </submittedName>
</protein>
<accession>A0A139AW26</accession>